<dbReference type="GO" id="GO:0004139">
    <property type="term" value="F:deoxyribose-phosphate aldolase activity"/>
    <property type="evidence" value="ECO:0007669"/>
    <property type="project" value="UniProtKB-EC"/>
</dbReference>
<name>A0ABW5UVI1_9MICO</name>
<dbReference type="EC" id="4.1.2.4" evidence="6"/>
<dbReference type="Gene3D" id="3.20.20.70">
    <property type="entry name" value="Aldolase class I"/>
    <property type="match status" value="1"/>
</dbReference>
<comment type="similarity">
    <text evidence="1 6">Belongs to the DeoC/FbaB aldolase family. DeoC type 1 subfamily.</text>
</comment>
<comment type="subcellular location">
    <subcellularLocation>
        <location evidence="6">Cytoplasm</location>
    </subcellularLocation>
</comment>
<evidence type="ECO:0000256" key="2">
    <source>
        <dbReference type="ARBA" id="ARBA00022490"/>
    </source>
</evidence>
<sequence>MNAGVTRAELAKYIDHTLLATDATNDDVVALYQEARELGTFSICVSPNMLPVGAAWSPGVDPDAAETPADGPAICTVIGFPSGKHHSSIKAVEAAKAVTNGADELDMVIDIGQLKAGHADLVQQDIEAVRRAAPAPTLLKVIIESAALTDAEIVAACQAAEAAGADFVKTSTGFHKAGGASVEAVRLMRQTVGDRLGVKASGGVRTYEDALRMIEAGASRLGMSSSAAVLAEAPAE</sequence>
<keyword evidence="2 6" id="KW-0963">Cytoplasm</keyword>
<evidence type="ECO:0000313" key="8">
    <source>
        <dbReference type="Proteomes" id="UP001597492"/>
    </source>
</evidence>
<dbReference type="RefSeq" id="WP_019617969.1">
    <property type="nucleotide sequence ID" value="NZ_JBHUNE010000003.1"/>
</dbReference>
<dbReference type="SUPFAM" id="SSF51569">
    <property type="entry name" value="Aldolase"/>
    <property type="match status" value="1"/>
</dbReference>
<keyword evidence="3 6" id="KW-0456">Lyase</keyword>
<dbReference type="CDD" id="cd00959">
    <property type="entry name" value="DeoC"/>
    <property type="match status" value="1"/>
</dbReference>
<dbReference type="InterPro" id="IPR028581">
    <property type="entry name" value="DeoC_typeI"/>
</dbReference>
<protein>
    <recommendedName>
        <fullName evidence="6">Deoxyribose-phosphate aldolase</fullName>
        <shortName evidence="6">DERA</shortName>
        <ecNumber evidence="6">4.1.2.4</ecNumber>
    </recommendedName>
    <alternativeName>
        <fullName evidence="6">2-deoxy-D-ribose 5-phosphate aldolase</fullName>
    </alternativeName>
    <alternativeName>
        <fullName evidence="6">Phosphodeoxyriboaldolase</fullName>
        <shortName evidence="6">Deoxyriboaldolase</shortName>
    </alternativeName>
</protein>
<comment type="caution">
    <text evidence="7">The sequence shown here is derived from an EMBL/GenBank/DDBJ whole genome shotgun (WGS) entry which is preliminary data.</text>
</comment>
<dbReference type="InterPro" id="IPR013785">
    <property type="entry name" value="Aldolase_TIM"/>
</dbReference>
<proteinExistence type="inferred from homology"/>
<dbReference type="SMART" id="SM01133">
    <property type="entry name" value="DeoC"/>
    <property type="match status" value="1"/>
</dbReference>
<dbReference type="Proteomes" id="UP001597492">
    <property type="component" value="Unassembled WGS sequence"/>
</dbReference>
<evidence type="ECO:0000313" key="7">
    <source>
        <dbReference type="EMBL" id="MFD2757424.1"/>
    </source>
</evidence>
<gene>
    <name evidence="6 7" type="primary">deoC</name>
    <name evidence="7" type="ORF">ACFSW7_03405</name>
</gene>
<dbReference type="HAMAP" id="MF_00114">
    <property type="entry name" value="DeoC_type1"/>
    <property type="match status" value="1"/>
</dbReference>
<dbReference type="PANTHER" id="PTHR10889:SF1">
    <property type="entry name" value="DEOXYRIBOSE-PHOSPHATE ALDOLASE"/>
    <property type="match status" value="1"/>
</dbReference>
<evidence type="ECO:0000256" key="5">
    <source>
        <dbReference type="ARBA" id="ARBA00048791"/>
    </source>
</evidence>
<dbReference type="PANTHER" id="PTHR10889">
    <property type="entry name" value="DEOXYRIBOSE-PHOSPHATE ALDOLASE"/>
    <property type="match status" value="1"/>
</dbReference>
<dbReference type="Pfam" id="PF01791">
    <property type="entry name" value="DeoC"/>
    <property type="match status" value="1"/>
</dbReference>
<evidence type="ECO:0000256" key="1">
    <source>
        <dbReference type="ARBA" id="ARBA00010936"/>
    </source>
</evidence>
<comment type="catalytic activity">
    <reaction evidence="5 6">
        <text>2-deoxy-D-ribose 5-phosphate = D-glyceraldehyde 3-phosphate + acetaldehyde</text>
        <dbReference type="Rhea" id="RHEA:12821"/>
        <dbReference type="ChEBI" id="CHEBI:15343"/>
        <dbReference type="ChEBI" id="CHEBI:59776"/>
        <dbReference type="ChEBI" id="CHEBI:62877"/>
        <dbReference type="EC" id="4.1.2.4"/>
    </reaction>
</comment>
<evidence type="ECO:0000256" key="4">
    <source>
        <dbReference type="ARBA" id="ARBA00023270"/>
    </source>
</evidence>
<dbReference type="InterPro" id="IPR002915">
    <property type="entry name" value="DeoC/FbaB/LacD_aldolase"/>
</dbReference>
<dbReference type="InterPro" id="IPR011343">
    <property type="entry name" value="DeoC"/>
</dbReference>
<comment type="function">
    <text evidence="6">Catalyzes a reversible aldol reaction between acetaldehyde and D-glyceraldehyde 3-phosphate to generate 2-deoxy-D-ribose 5-phosphate.</text>
</comment>
<evidence type="ECO:0000256" key="3">
    <source>
        <dbReference type="ARBA" id="ARBA00023239"/>
    </source>
</evidence>
<keyword evidence="4 6" id="KW-0704">Schiff base</keyword>
<dbReference type="NCBIfam" id="TIGR00126">
    <property type="entry name" value="deoC"/>
    <property type="match status" value="1"/>
</dbReference>
<keyword evidence="8" id="KW-1185">Reference proteome</keyword>
<organism evidence="7 8">
    <name type="scientific">Gulosibacter faecalis</name>
    <dbReference type="NCBI Taxonomy" id="272240"/>
    <lineage>
        <taxon>Bacteria</taxon>
        <taxon>Bacillati</taxon>
        <taxon>Actinomycetota</taxon>
        <taxon>Actinomycetes</taxon>
        <taxon>Micrococcales</taxon>
        <taxon>Microbacteriaceae</taxon>
        <taxon>Gulosibacter</taxon>
    </lineage>
</organism>
<feature type="active site" description="Schiff-base intermediate with acetaldehyde" evidence="6">
    <location>
        <position position="169"/>
    </location>
</feature>
<evidence type="ECO:0000256" key="6">
    <source>
        <dbReference type="HAMAP-Rule" id="MF_00114"/>
    </source>
</evidence>
<reference evidence="8" key="1">
    <citation type="journal article" date="2019" name="Int. J. Syst. Evol. Microbiol.">
        <title>The Global Catalogue of Microorganisms (GCM) 10K type strain sequencing project: providing services to taxonomists for standard genome sequencing and annotation.</title>
        <authorList>
            <consortium name="The Broad Institute Genomics Platform"/>
            <consortium name="The Broad Institute Genome Sequencing Center for Infectious Disease"/>
            <person name="Wu L."/>
            <person name="Ma J."/>
        </authorList>
    </citation>
    <scope>NUCLEOTIDE SEQUENCE [LARGE SCALE GENOMIC DNA]</scope>
    <source>
        <strain evidence="8">TISTR 1514</strain>
    </source>
</reference>
<dbReference type="PIRSF" id="PIRSF001357">
    <property type="entry name" value="DeoC"/>
    <property type="match status" value="1"/>
</dbReference>
<feature type="active site" description="Proton donor/acceptor" evidence="6">
    <location>
        <position position="199"/>
    </location>
</feature>
<dbReference type="EMBL" id="JBHUNE010000003">
    <property type="protein sequence ID" value="MFD2757424.1"/>
    <property type="molecule type" value="Genomic_DNA"/>
</dbReference>
<comment type="pathway">
    <text evidence="6">Carbohydrate degradation; 2-deoxy-D-ribose 1-phosphate degradation; D-glyceraldehyde 3-phosphate and acetaldehyde from 2-deoxy-alpha-D-ribose 1-phosphate: step 2/2.</text>
</comment>
<accession>A0ABW5UVI1</accession>
<feature type="active site" description="Proton donor/acceptor" evidence="6">
    <location>
        <position position="106"/>
    </location>
</feature>